<feature type="non-terminal residue" evidence="2">
    <location>
        <position position="259"/>
    </location>
</feature>
<protein>
    <submittedName>
        <fullName evidence="2">Uncharacterized protein</fullName>
    </submittedName>
</protein>
<feature type="compositionally biased region" description="Polar residues" evidence="1">
    <location>
        <begin position="157"/>
        <end position="176"/>
    </location>
</feature>
<name>A0A0B6XWN5_9EUPU</name>
<feature type="region of interest" description="Disordered" evidence="1">
    <location>
        <begin position="146"/>
        <end position="176"/>
    </location>
</feature>
<evidence type="ECO:0000256" key="1">
    <source>
        <dbReference type="SAM" id="MobiDB-lite"/>
    </source>
</evidence>
<evidence type="ECO:0000313" key="2">
    <source>
        <dbReference type="EMBL" id="CEK48293.1"/>
    </source>
</evidence>
<sequence length="259" mass="28151">SPQDNKLTATCQLSAHMIHSAGDHCQFSTKSKQLTTLLYEAPTKNTDNIEKQVVSSSGDPTEEVNSPNLDVNSQQCSDCIICYFDGKLHSTDTDSGDTSAETYVHVGLNDYQGASTCSSQEQNTTFTTSVDNRTDSQCQTLSVTSDCRSLDPDDQHPVTQSDFNNTQEANDSSNSIDTREQMTQFIAQIVRSSNCTKKDNASQKNQSKCSIAISSLDTHASVPGAGQSHIKRDPQTQVVADGSDKHLQTNLQADTSNQR</sequence>
<proteinExistence type="predicted"/>
<feature type="non-terminal residue" evidence="2">
    <location>
        <position position="1"/>
    </location>
</feature>
<gene>
    <name evidence="2" type="primary">ORF3559</name>
</gene>
<organism evidence="2">
    <name type="scientific">Arion vulgaris</name>
    <dbReference type="NCBI Taxonomy" id="1028688"/>
    <lineage>
        <taxon>Eukaryota</taxon>
        <taxon>Metazoa</taxon>
        <taxon>Spiralia</taxon>
        <taxon>Lophotrochozoa</taxon>
        <taxon>Mollusca</taxon>
        <taxon>Gastropoda</taxon>
        <taxon>Heterobranchia</taxon>
        <taxon>Euthyneura</taxon>
        <taxon>Panpulmonata</taxon>
        <taxon>Eupulmonata</taxon>
        <taxon>Stylommatophora</taxon>
        <taxon>Helicina</taxon>
        <taxon>Arionoidea</taxon>
        <taxon>Arionidae</taxon>
        <taxon>Arion</taxon>
    </lineage>
</organism>
<accession>A0A0B6XWN5</accession>
<dbReference type="AlphaFoldDB" id="A0A0B6XWN5"/>
<reference evidence="2" key="1">
    <citation type="submission" date="2014-12" db="EMBL/GenBank/DDBJ databases">
        <title>Insight into the proteome of Arion vulgaris.</title>
        <authorList>
            <person name="Aradska J."/>
            <person name="Bulat T."/>
            <person name="Smidak R."/>
            <person name="Sarate P."/>
            <person name="Gangsoo J."/>
            <person name="Sialana F."/>
            <person name="Bilban M."/>
            <person name="Lubec G."/>
        </authorList>
    </citation>
    <scope>NUCLEOTIDE SEQUENCE</scope>
    <source>
        <tissue evidence="2">Skin</tissue>
    </source>
</reference>
<dbReference type="EMBL" id="HACG01001428">
    <property type="protein sequence ID" value="CEK48293.1"/>
    <property type="molecule type" value="Transcribed_RNA"/>
</dbReference>